<evidence type="ECO:0000256" key="1">
    <source>
        <dbReference type="SAM" id="MobiDB-lite"/>
    </source>
</evidence>
<sequence>MLAVVVVFITAATATFQGAPFASSATAFSFFAADSVETTTRHLSDTTPCGSSSASCPQKNA</sequence>
<feature type="compositionally biased region" description="Polar residues" evidence="1">
    <location>
        <begin position="45"/>
        <end position="61"/>
    </location>
</feature>
<feature type="region of interest" description="Disordered" evidence="1">
    <location>
        <begin position="42"/>
        <end position="61"/>
    </location>
</feature>
<protein>
    <recommendedName>
        <fullName evidence="5">Secreted protein</fullName>
    </recommendedName>
</protein>
<organism evidence="3 4">
    <name type="scientific">Nibricoccus aquaticus</name>
    <dbReference type="NCBI Taxonomy" id="2576891"/>
    <lineage>
        <taxon>Bacteria</taxon>
        <taxon>Pseudomonadati</taxon>
        <taxon>Verrucomicrobiota</taxon>
        <taxon>Opitutia</taxon>
        <taxon>Opitutales</taxon>
        <taxon>Opitutaceae</taxon>
        <taxon>Nibricoccus</taxon>
    </lineage>
</organism>
<evidence type="ECO:0000313" key="4">
    <source>
        <dbReference type="Proteomes" id="UP000217265"/>
    </source>
</evidence>
<evidence type="ECO:0000256" key="2">
    <source>
        <dbReference type="SAM" id="SignalP"/>
    </source>
</evidence>
<dbReference type="KEGG" id="vbh:CMV30_06150"/>
<dbReference type="Proteomes" id="UP000217265">
    <property type="component" value="Chromosome"/>
</dbReference>
<dbReference type="EMBL" id="CP023344">
    <property type="protein sequence ID" value="ATC63569.1"/>
    <property type="molecule type" value="Genomic_DNA"/>
</dbReference>
<dbReference type="AlphaFoldDB" id="A0A290Q4H6"/>
<evidence type="ECO:0000313" key="3">
    <source>
        <dbReference type="EMBL" id="ATC63569.1"/>
    </source>
</evidence>
<gene>
    <name evidence="3" type="ORF">CMV30_06150</name>
</gene>
<keyword evidence="4" id="KW-1185">Reference proteome</keyword>
<keyword evidence="2" id="KW-0732">Signal</keyword>
<reference evidence="3 4" key="1">
    <citation type="submission" date="2017-09" db="EMBL/GenBank/DDBJ databases">
        <title>Complete genome sequence of Verrucomicrobial strain HZ-65, isolated from freshwater.</title>
        <authorList>
            <person name="Choi A."/>
        </authorList>
    </citation>
    <scope>NUCLEOTIDE SEQUENCE [LARGE SCALE GENOMIC DNA]</scope>
    <source>
        <strain evidence="3 4">HZ-65</strain>
    </source>
</reference>
<accession>A0A290Q4H6</accession>
<proteinExistence type="predicted"/>
<evidence type="ECO:0008006" key="5">
    <source>
        <dbReference type="Google" id="ProtNLM"/>
    </source>
</evidence>
<feature type="chain" id="PRO_5012154481" description="Secreted protein" evidence="2">
    <location>
        <begin position="19"/>
        <end position="61"/>
    </location>
</feature>
<feature type="signal peptide" evidence="2">
    <location>
        <begin position="1"/>
        <end position="18"/>
    </location>
</feature>
<name>A0A290Q4H6_9BACT</name>